<sequence length="201" mass="22889">MNRINIWSPIVNTDRNEIALVAWEDITKPKNLGVLLLLRSGIKITHYSPNGGGDLERMKIPHGFLGSVPDWQWVVDKPFKELFPDLYAIESCKSILISECVFCAGSNNALEMETKHIYFITRGRSTMGKVFGDDCCHFAQFGDGLMVWLREKSGKFSIATMRTVVLKPSMGIQTSTHSWLKWLYVKIKISVEEWLGTDFLQ</sequence>
<proteinExistence type="predicted"/>
<accession>A0A5N6PJT9</accession>
<name>A0A5N6PJT9_9ASTR</name>
<comment type="caution">
    <text evidence="1">The sequence shown here is derived from an EMBL/GenBank/DDBJ whole genome shotgun (WGS) entry which is preliminary data.</text>
</comment>
<dbReference type="EMBL" id="SZYD01000004">
    <property type="protein sequence ID" value="KAD6454183.1"/>
    <property type="molecule type" value="Genomic_DNA"/>
</dbReference>
<protein>
    <submittedName>
        <fullName evidence="1">Uncharacterized protein</fullName>
    </submittedName>
</protein>
<gene>
    <name evidence="1" type="ORF">E3N88_08889</name>
</gene>
<dbReference type="AlphaFoldDB" id="A0A5N6PJT9"/>
<evidence type="ECO:0000313" key="1">
    <source>
        <dbReference type="EMBL" id="KAD6454183.1"/>
    </source>
</evidence>
<dbReference type="Proteomes" id="UP000326396">
    <property type="component" value="Linkage Group LG12"/>
</dbReference>
<reference evidence="1 2" key="1">
    <citation type="submission" date="2019-05" db="EMBL/GenBank/DDBJ databases">
        <title>Mikania micrantha, genome provides insights into the molecular mechanism of rapid growth.</title>
        <authorList>
            <person name="Liu B."/>
        </authorList>
    </citation>
    <scope>NUCLEOTIDE SEQUENCE [LARGE SCALE GENOMIC DNA]</scope>
    <source>
        <strain evidence="1">NLD-2019</strain>
        <tissue evidence="1">Leaf</tissue>
    </source>
</reference>
<evidence type="ECO:0000313" key="2">
    <source>
        <dbReference type="Proteomes" id="UP000326396"/>
    </source>
</evidence>
<keyword evidence="2" id="KW-1185">Reference proteome</keyword>
<organism evidence="1 2">
    <name type="scientific">Mikania micrantha</name>
    <name type="common">bitter vine</name>
    <dbReference type="NCBI Taxonomy" id="192012"/>
    <lineage>
        <taxon>Eukaryota</taxon>
        <taxon>Viridiplantae</taxon>
        <taxon>Streptophyta</taxon>
        <taxon>Embryophyta</taxon>
        <taxon>Tracheophyta</taxon>
        <taxon>Spermatophyta</taxon>
        <taxon>Magnoliopsida</taxon>
        <taxon>eudicotyledons</taxon>
        <taxon>Gunneridae</taxon>
        <taxon>Pentapetalae</taxon>
        <taxon>asterids</taxon>
        <taxon>campanulids</taxon>
        <taxon>Asterales</taxon>
        <taxon>Asteraceae</taxon>
        <taxon>Asteroideae</taxon>
        <taxon>Heliantheae alliance</taxon>
        <taxon>Eupatorieae</taxon>
        <taxon>Mikania</taxon>
    </lineage>
</organism>